<gene>
    <name evidence="1" type="ORF">ES288_A01G142000v1</name>
</gene>
<organism evidence="1 2">
    <name type="scientific">Gossypium darwinii</name>
    <name type="common">Darwin's cotton</name>
    <name type="synonym">Gossypium barbadense var. darwinii</name>
    <dbReference type="NCBI Taxonomy" id="34276"/>
    <lineage>
        <taxon>Eukaryota</taxon>
        <taxon>Viridiplantae</taxon>
        <taxon>Streptophyta</taxon>
        <taxon>Embryophyta</taxon>
        <taxon>Tracheophyta</taxon>
        <taxon>Spermatophyta</taxon>
        <taxon>Magnoliopsida</taxon>
        <taxon>eudicotyledons</taxon>
        <taxon>Gunneridae</taxon>
        <taxon>Pentapetalae</taxon>
        <taxon>rosids</taxon>
        <taxon>malvids</taxon>
        <taxon>Malvales</taxon>
        <taxon>Malvaceae</taxon>
        <taxon>Malvoideae</taxon>
        <taxon>Gossypium</taxon>
    </lineage>
</organism>
<dbReference type="GO" id="GO:0005829">
    <property type="term" value="C:cytosol"/>
    <property type="evidence" value="ECO:0007669"/>
    <property type="project" value="TreeGrafter"/>
</dbReference>
<dbReference type="InterPro" id="IPR044668">
    <property type="entry name" value="PuuD-like"/>
</dbReference>
<sequence>MVLPRVLIVSRRTIQKNKFLDFVGEYHLDLRVSYGAIPVIVPRVNGVHMLLQSFEPIHGVLCKEEDIIHPFMKLNYLNFRKRI</sequence>
<dbReference type="Proteomes" id="UP000323506">
    <property type="component" value="Chromosome A01"/>
</dbReference>
<protein>
    <submittedName>
        <fullName evidence="1">Uncharacterized protein</fullName>
    </submittedName>
</protein>
<name>A0A5D2HLF4_GOSDA</name>
<dbReference type="PANTHER" id="PTHR43235:SF10">
    <property type="entry name" value="GLUTAMINE AMIDOTRANSFERASE PB2B2.05"/>
    <property type="match status" value="1"/>
</dbReference>
<dbReference type="AlphaFoldDB" id="A0A5D2HLF4"/>
<evidence type="ECO:0000313" key="2">
    <source>
        <dbReference type="Proteomes" id="UP000323506"/>
    </source>
</evidence>
<evidence type="ECO:0000313" key="1">
    <source>
        <dbReference type="EMBL" id="TYH31032.1"/>
    </source>
</evidence>
<proteinExistence type="predicted"/>
<dbReference type="EMBL" id="CM017688">
    <property type="protein sequence ID" value="TYH31032.1"/>
    <property type="molecule type" value="Genomic_DNA"/>
</dbReference>
<accession>A0A5D2HLF4</accession>
<dbReference type="GO" id="GO:0016811">
    <property type="term" value="F:hydrolase activity, acting on carbon-nitrogen (but not peptide) bonds, in linear amides"/>
    <property type="evidence" value="ECO:0007669"/>
    <property type="project" value="InterPro"/>
</dbReference>
<keyword evidence="2" id="KW-1185">Reference proteome</keyword>
<reference evidence="1 2" key="1">
    <citation type="submission" date="2019-06" db="EMBL/GenBank/DDBJ databases">
        <title>WGS assembly of Gossypium darwinii.</title>
        <authorList>
            <person name="Chen Z.J."/>
            <person name="Sreedasyam A."/>
            <person name="Ando A."/>
            <person name="Song Q."/>
            <person name="De L."/>
            <person name="Hulse-Kemp A."/>
            <person name="Ding M."/>
            <person name="Ye W."/>
            <person name="Kirkbride R."/>
            <person name="Jenkins J."/>
            <person name="Plott C."/>
            <person name="Lovell J."/>
            <person name="Lin Y.-M."/>
            <person name="Vaughn R."/>
            <person name="Liu B."/>
            <person name="Li W."/>
            <person name="Simpson S."/>
            <person name="Scheffler B."/>
            <person name="Saski C."/>
            <person name="Grover C."/>
            <person name="Hu G."/>
            <person name="Conover J."/>
            <person name="Carlson J."/>
            <person name="Shu S."/>
            <person name="Boston L."/>
            <person name="Williams M."/>
            <person name="Peterson D."/>
            <person name="Mcgee K."/>
            <person name="Jones D."/>
            <person name="Wendel J."/>
            <person name="Stelly D."/>
            <person name="Grimwood J."/>
            <person name="Schmutz J."/>
        </authorList>
    </citation>
    <scope>NUCLEOTIDE SEQUENCE [LARGE SCALE GENOMIC DNA]</scope>
    <source>
        <strain evidence="1">1808015.09</strain>
    </source>
</reference>
<dbReference type="PANTHER" id="PTHR43235">
    <property type="entry name" value="GLUTAMINE AMIDOTRANSFERASE PB2B2.05-RELATED"/>
    <property type="match status" value="1"/>
</dbReference>